<evidence type="ECO:0000313" key="4">
    <source>
        <dbReference type="EMBL" id="AXC14292.1"/>
    </source>
</evidence>
<reference evidence="4 5" key="1">
    <citation type="journal article" date="2018" name="Front. Microbiol.">
        <title>Hydrolytic Capabilities as a Key to Environmental Success: Chitinolytic and Cellulolytic Acidobacteria From Acidic Sub-arctic Soils and Boreal Peatlands.</title>
        <authorList>
            <person name="Belova S.E."/>
            <person name="Ravin N.V."/>
            <person name="Pankratov T.A."/>
            <person name="Rakitin A.L."/>
            <person name="Ivanova A.A."/>
            <person name="Beletsky A.V."/>
            <person name="Mardanov A.V."/>
            <person name="Sinninghe Damste J.S."/>
            <person name="Dedysh S.N."/>
        </authorList>
    </citation>
    <scope>NUCLEOTIDE SEQUENCE [LARGE SCALE GENOMIC DNA]</scope>
    <source>
        <strain evidence="4 5">SBC82</strain>
    </source>
</reference>
<feature type="signal peptide" evidence="2">
    <location>
        <begin position="1"/>
        <end position="20"/>
    </location>
</feature>
<dbReference type="InterPro" id="IPR032710">
    <property type="entry name" value="NTF2-like_dom_sf"/>
</dbReference>
<evidence type="ECO:0000259" key="3">
    <source>
        <dbReference type="Pfam" id="PF14534"/>
    </source>
</evidence>
<accession>A0A2Z5G543</accession>
<gene>
    <name evidence="4" type="ORF">ACPOL_5034</name>
</gene>
<name>A0A2Z5G543_9BACT</name>
<dbReference type="Proteomes" id="UP000253606">
    <property type="component" value="Chromosome"/>
</dbReference>
<evidence type="ECO:0000256" key="2">
    <source>
        <dbReference type="SAM" id="SignalP"/>
    </source>
</evidence>
<dbReference type="InterPro" id="IPR027843">
    <property type="entry name" value="DUF4440"/>
</dbReference>
<dbReference type="SUPFAM" id="SSF54427">
    <property type="entry name" value="NTF2-like"/>
    <property type="match status" value="1"/>
</dbReference>
<feature type="domain" description="DUF4440" evidence="3">
    <location>
        <begin position="47"/>
        <end position="150"/>
    </location>
</feature>
<protein>
    <recommendedName>
        <fullName evidence="3">DUF4440 domain-containing protein</fullName>
    </recommendedName>
</protein>
<feature type="compositionally biased region" description="Polar residues" evidence="1">
    <location>
        <begin position="201"/>
        <end position="210"/>
    </location>
</feature>
<dbReference type="OrthoDB" id="119798at2"/>
<feature type="chain" id="PRO_5016458668" description="DUF4440 domain-containing protein" evidence="2">
    <location>
        <begin position="21"/>
        <end position="210"/>
    </location>
</feature>
<keyword evidence="5" id="KW-1185">Reference proteome</keyword>
<dbReference type="KEGG" id="abas:ACPOL_5034"/>
<dbReference type="Gene3D" id="3.10.450.50">
    <property type="match status" value="1"/>
</dbReference>
<organism evidence="4 5">
    <name type="scientific">Acidisarcina polymorpha</name>
    <dbReference type="NCBI Taxonomy" id="2211140"/>
    <lineage>
        <taxon>Bacteria</taxon>
        <taxon>Pseudomonadati</taxon>
        <taxon>Acidobacteriota</taxon>
        <taxon>Terriglobia</taxon>
        <taxon>Terriglobales</taxon>
        <taxon>Acidobacteriaceae</taxon>
        <taxon>Acidisarcina</taxon>
    </lineage>
</organism>
<feature type="region of interest" description="Disordered" evidence="1">
    <location>
        <begin position="170"/>
        <end position="210"/>
    </location>
</feature>
<evidence type="ECO:0000256" key="1">
    <source>
        <dbReference type="SAM" id="MobiDB-lite"/>
    </source>
</evidence>
<evidence type="ECO:0000313" key="5">
    <source>
        <dbReference type="Proteomes" id="UP000253606"/>
    </source>
</evidence>
<dbReference type="Pfam" id="PF14534">
    <property type="entry name" value="DUF4440"/>
    <property type="match status" value="1"/>
</dbReference>
<dbReference type="AlphaFoldDB" id="A0A2Z5G543"/>
<keyword evidence="2" id="KW-0732">Signal</keyword>
<sequence>MKMQSRVRILLFLLAGLAPAASTIRAQQAADQETAKTPTQIEVMQHLEDSWSAALAKRDQYGLEMVLSPQFVDISANGDVRSRNQEIAYVLNHFPDLISLEQTVVSVRMLGDVALVNGTYVLRRRANGHPVDEKGVFSHVFQRNRSNWQCINAQRTIVVEQALDKKAAATTTKQSKAELPFHIPLFHKGDEPASPPPASSDQSTAKPNPQ</sequence>
<dbReference type="EMBL" id="CP030840">
    <property type="protein sequence ID" value="AXC14292.1"/>
    <property type="molecule type" value="Genomic_DNA"/>
</dbReference>
<proteinExistence type="predicted"/>